<dbReference type="InterPro" id="IPR013785">
    <property type="entry name" value="Aldolase_TIM"/>
</dbReference>
<evidence type="ECO:0000313" key="5">
    <source>
        <dbReference type="EMBL" id="TDD94665.1"/>
    </source>
</evidence>
<evidence type="ECO:0000256" key="2">
    <source>
        <dbReference type="PIRNR" id="PIRNR001365"/>
    </source>
</evidence>
<organism evidence="5 6">
    <name type="scientific">Jiangella asiatica</name>
    <dbReference type="NCBI Taxonomy" id="2530372"/>
    <lineage>
        <taxon>Bacteria</taxon>
        <taxon>Bacillati</taxon>
        <taxon>Actinomycetota</taxon>
        <taxon>Actinomycetes</taxon>
        <taxon>Jiangellales</taxon>
        <taxon>Jiangellaceae</taxon>
        <taxon>Jiangella</taxon>
    </lineage>
</organism>
<sequence>MADRDKPWHGVLVATPTFFRDDLSVDFDRYAEHVRWLAENGCHGVCPNGSLGEYQVLTPEERATMVKVAVENAPDGFSVMAGVGAYGSREARTWAEQAAEAGAQVVLALPPNSYRGDERSVIEHYREVAKAGLPVSAYNNPIDTKIDLTPALLAELYNEGLIVGVKEFTGESRRCYEIAERAPGLDVLIGTDDSVIEVGLAGGKGWISGFTSVFPRKCVRLYEATLAHDLDTALPLYRALHPLLRWDFHTEFVQSIKLAMDVLGLGGGPVRQPRQPMLAENEALIRQLTERLAADFS</sequence>
<dbReference type="Pfam" id="PF00701">
    <property type="entry name" value="DHDPS"/>
    <property type="match status" value="1"/>
</dbReference>
<gene>
    <name evidence="5" type="ORF">E1269_31750</name>
</gene>
<dbReference type="PRINTS" id="PR00146">
    <property type="entry name" value="DHPICSNTHASE"/>
</dbReference>
<feature type="binding site" evidence="4">
    <location>
        <position position="207"/>
    </location>
    <ligand>
        <name>pyruvate</name>
        <dbReference type="ChEBI" id="CHEBI:15361"/>
    </ligand>
</feature>
<dbReference type="InParanoid" id="A0A4R5C6I8"/>
<evidence type="ECO:0000256" key="1">
    <source>
        <dbReference type="ARBA" id="ARBA00023239"/>
    </source>
</evidence>
<proteinExistence type="inferred from homology"/>
<comment type="similarity">
    <text evidence="2">Belongs to the DapA family.</text>
</comment>
<dbReference type="SMART" id="SM01130">
    <property type="entry name" value="DHDPS"/>
    <property type="match status" value="1"/>
</dbReference>
<keyword evidence="1 2" id="KW-0456">Lyase</keyword>
<dbReference type="AlphaFoldDB" id="A0A4R5C6I8"/>
<keyword evidence="6" id="KW-1185">Reference proteome</keyword>
<comment type="caution">
    <text evidence="5">The sequence shown here is derived from an EMBL/GenBank/DDBJ whole genome shotgun (WGS) entry which is preliminary data.</text>
</comment>
<dbReference type="RefSeq" id="WP_131902217.1">
    <property type="nucleotide sequence ID" value="NZ_SMKZ01000105.1"/>
</dbReference>
<feature type="active site" description="Schiff-base intermediate with substrate" evidence="3">
    <location>
        <position position="166"/>
    </location>
</feature>
<dbReference type="GO" id="GO:0008840">
    <property type="term" value="F:4-hydroxy-tetrahydrodipicolinate synthase activity"/>
    <property type="evidence" value="ECO:0007669"/>
    <property type="project" value="TreeGrafter"/>
</dbReference>
<dbReference type="SUPFAM" id="SSF51569">
    <property type="entry name" value="Aldolase"/>
    <property type="match status" value="1"/>
</dbReference>
<dbReference type="PANTHER" id="PTHR12128">
    <property type="entry name" value="DIHYDRODIPICOLINATE SYNTHASE"/>
    <property type="match status" value="1"/>
</dbReference>
<evidence type="ECO:0000313" key="6">
    <source>
        <dbReference type="Proteomes" id="UP000294739"/>
    </source>
</evidence>
<dbReference type="Gene3D" id="3.20.20.70">
    <property type="entry name" value="Aldolase class I"/>
    <property type="match status" value="1"/>
</dbReference>
<dbReference type="CDD" id="cd00408">
    <property type="entry name" value="DHDPS-like"/>
    <property type="match status" value="1"/>
</dbReference>
<dbReference type="PIRSF" id="PIRSF001365">
    <property type="entry name" value="DHDPS"/>
    <property type="match status" value="1"/>
</dbReference>
<accession>A0A4R5C6I8</accession>
<evidence type="ECO:0000256" key="3">
    <source>
        <dbReference type="PIRSR" id="PIRSR001365-1"/>
    </source>
</evidence>
<dbReference type="EMBL" id="SMKZ01000105">
    <property type="protein sequence ID" value="TDD94665.1"/>
    <property type="molecule type" value="Genomic_DNA"/>
</dbReference>
<reference evidence="5 6" key="1">
    <citation type="submission" date="2019-03" db="EMBL/GenBank/DDBJ databases">
        <title>Draft genome sequences of novel Actinobacteria.</title>
        <authorList>
            <person name="Sahin N."/>
            <person name="Ay H."/>
            <person name="Saygin H."/>
        </authorList>
    </citation>
    <scope>NUCLEOTIDE SEQUENCE [LARGE SCALE GENOMIC DNA]</scope>
    <source>
        <strain evidence="5 6">5K138</strain>
    </source>
</reference>
<feature type="active site" description="Proton donor/acceptor" evidence="3">
    <location>
        <position position="138"/>
    </location>
</feature>
<dbReference type="OrthoDB" id="8995637at2"/>
<name>A0A4R5C6I8_9ACTN</name>
<protein>
    <submittedName>
        <fullName evidence="5">Dihydrodipicolinate synthase family protein</fullName>
    </submittedName>
</protein>
<dbReference type="PANTHER" id="PTHR12128:SF72">
    <property type="entry name" value="DIHYDRODIPICOLINATE SYNTHASE"/>
    <property type="match status" value="1"/>
</dbReference>
<evidence type="ECO:0000256" key="4">
    <source>
        <dbReference type="PIRSR" id="PIRSR001365-2"/>
    </source>
</evidence>
<dbReference type="Proteomes" id="UP000294739">
    <property type="component" value="Unassembled WGS sequence"/>
</dbReference>
<dbReference type="InterPro" id="IPR002220">
    <property type="entry name" value="DapA-like"/>
</dbReference>